<keyword evidence="11" id="KW-0156">Chromatin regulator</keyword>
<keyword evidence="7" id="KW-0677">Repeat</keyword>
<evidence type="ECO:0000256" key="17">
    <source>
        <dbReference type="ARBA" id="ARBA00032630"/>
    </source>
</evidence>
<dbReference type="GO" id="GO:0070552">
    <property type="term" value="C:BRISC complex"/>
    <property type="evidence" value="ECO:0007669"/>
    <property type="project" value="InterPro"/>
</dbReference>
<comment type="subcellular location">
    <subcellularLocation>
        <location evidence="2">Cytoplasm</location>
    </subcellularLocation>
    <subcellularLocation>
        <location evidence="1">Nucleus</location>
    </subcellularLocation>
</comment>
<keyword evidence="4" id="KW-0963">Cytoplasm</keyword>
<accession>A0AAN9QKF9</accession>
<dbReference type="PANTHER" id="PTHR15189:SF7">
    <property type="entry name" value="BRISC AND BRCA1-A COMPLEX MEMBER 2"/>
    <property type="match status" value="1"/>
</dbReference>
<protein>
    <recommendedName>
        <fullName evidence="3">BRISC and BRCA1-A complex member 2</fullName>
    </recommendedName>
    <alternativeName>
        <fullName evidence="16">BRCA1-A complex subunit BRE</fullName>
    </alternativeName>
    <alternativeName>
        <fullName evidence="17">BRCA1/BRCA2-containing complex subunit 45</fullName>
    </alternativeName>
</protein>
<dbReference type="Pfam" id="PF06113">
    <property type="entry name" value="BRE"/>
    <property type="match status" value="1"/>
</dbReference>
<comment type="caution">
    <text evidence="18">The sequence shown here is derived from an EMBL/GenBank/DDBJ whole genome shotgun (WGS) entry which is preliminary data.</text>
</comment>
<dbReference type="Proteomes" id="UP001374584">
    <property type="component" value="Unassembled WGS sequence"/>
</dbReference>
<dbReference type="PANTHER" id="PTHR15189">
    <property type="entry name" value="BRISC AND BRCA1-A COMPLEX MEMBER 2"/>
    <property type="match status" value="1"/>
</dbReference>
<keyword evidence="12" id="KW-0234">DNA repair</keyword>
<evidence type="ECO:0000256" key="6">
    <source>
        <dbReference type="ARBA" id="ARBA00022703"/>
    </source>
</evidence>
<keyword evidence="9" id="KW-0498">Mitosis</keyword>
<proteinExistence type="inferred from homology"/>
<evidence type="ECO:0000256" key="14">
    <source>
        <dbReference type="ARBA" id="ARBA00023306"/>
    </source>
</evidence>
<evidence type="ECO:0000313" key="18">
    <source>
        <dbReference type="EMBL" id="KAK7334638.1"/>
    </source>
</evidence>
<dbReference type="GO" id="GO:0006302">
    <property type="term" value="P:double-strand break repair"/>
    <property type="evidence" value="ECO:0007669"/>
    <property type="project" value="TreeGrafter"/>
</dbReference>
<evidence type="ECO:0000256" key="15">
    <source>
        <dbReference type="ARBA" id="ARBA00025766"/>
    </source>
</evidence>
<evidence type="ECO:0000256" key="7">
    <source>
        <dbReference type="ARBA" id="ARBA00022737"/>
    </source>
</evidence>
<evidence type="ECO:0000256" key="2">
    <source>
        <dbReference type="ARBA" id="ARBA00004496"/>
    </source>
</evidence>
<name>A0AAN9QKF9_PHACN</name>
<keyword evidence="13" id="KW-0539">Nucleus</keyword>
<dbReference type="EMBL" id="JAYMYR010000010">
    <property type="protein sequence ID" value="KAK7334638.1"/>
    <property type="molecule type" value="Genomic_DNA"/>
</dbReference>
<evidence type="ECO:0000256" key="11">
    <source>
        <dbReference type="ARBA" id="ARBA00022853"/>
    </source>
</evidence>
<evidence type="ECO:0000313" key="19">
    <source>
        <dbReference type="Proteomes" id="UP001374584"/>
    </source>
</evidence>
<evidence type="ECO:0000256" key="3">
    <source>
        <dbReference type="ARBA" id="ARBA00019438"/>
    </source>
</evidence>
<dbReference type="AlphaFoldDB" id="A0AAN9QKF9"/>
<keyword evidence="10" id="KW-0833">Ubl conjugation pathway</keyword>
<dbReference type="GO" id="GO:0005737">
    <property type="term" value="C:cytoplasm"/>
    <property type="evidence" value="ECO:0007669"/>
    <property type="project" value="UniProtKB-SubCell"/>
</dbReference>
<evidence type="ECO:0000256" key="12">
    <source>
        <dbReference type="ARBA" id="ARBA00023204"/>
    </source>
</evidence>
<organism evidence="18 19">
    <name type="scientific">Phaseolus coccineus</name>
    <name type="common">Scarlet runner bean</name>
    <name type="synonym">Phaseolus multiflorus</name>
    <dbReference type="NCBI Taxonomy" id="3886"/>
    <lineage>
        <taxon>Eukaryota</taxon>
        <taxon>Viridiplantae</taxon>
        <taxon>Streptophyta</taxon>
        <taxon>Embryophyta</taxon>
        <taxon>Tracheophyta</taxon>
        <taxon>Spermatophyta</taxon>
        <taxon>Magnoliopsida</taxon>
        <taxon>eudicotyledons</taxon>
        <taxon>Gunneridae</taxon>
        <taxon>Pentapetalae</taxon>
        <taxon>rosids</taxon>
        <taxon>fabids</taxon>
        <taxon>Fabales</taxon>
        <taxon>Fabaceae</taxon>
        <taxon>Papilionoideae</taxon>
        <taxon>50 kb inversion clade</taxon>
        <taxon>NPAAA clade</taxon>
        <taxon>indigoferoid/millettioid clade</taxon>
        <taxon>Phaseoleae</taxon>
        <taxon>Phaseolus</taxon>
    </lineage>
</organism>
<evidence type="ECO:0000256" key="1">
    <source>
        <dbReference type="ARBA" id="ARBA00004123"/>
    </source>
</evidence>
<evidence type="ECO:0000256" key="9">
    <source>
        <dbReference type="ARBA" id="ARBA00022776"/>
    </source>
</evidence>
<keyword evidence="6" id="KW-0053">Apoptosis</keyword>
<evidence type="ECO:0000256" key="10">
    <source>
        <dbReference type="ARBA" id="ARBA00022786"/>
    </source>
</evidence>
<keyword evidence="14" id="KW-0131">Cell cycle</keyword>
<evidence type="ECO:0000256" key="4">
    <source>
        <dbReference type="ARBA" id="ARBA00022490"/>
    </source>
</evidence>
<evidence type="ECO:0000256" key="8">
    <source>
        <dbReference type="ARBA" id="ARBA00022763"/>
    </source>
</evidence>
<comment type="similarity">
    <text evidence="15">Belongs to the BABAM2 family.</text>
</comment>
<sequence>MAAAPENVPSFIAAQLSHLLSHFRLTLKVEQMWSGDKYNTGPLDRFTLLIPYCLDFIKWDVIFDAESPNAAPDVIFGPEDDHFHPFHMLPSPESNTNCLSDWNHKDPSRLLTLIQFLRDQYVLYQRKRVEEVDDDRLKFEISTILSREGIEMHMSCSAEKLEEVKFAVPLLDMNINKMVPCCPWRYSQKIYLQVVYPVGRKYTSVPSAPRLKLVSSPELKAVFSIDDVKLPPWLDGMCLAEYLPNLEEYLGKQVLEAVSLIEVRRHFIEALAIPFGRPVEADPVFCRKATFLCASGVFTFLVHFLIPTQFPKQQPTFMFQSSQHFNSQMAPLKSRLLSDYPWSPRWEPLQMAERICEFLADEALIFKRQCSEGQVYYPLGFKLQFLFLSLTLSLCIDRNTNTVYEGVGVGIIVKFVVTLSLSSCLSHLNIFIYIYSYAHAVQIEKRKLKTLGID</sequence>
<dbReference type="GO" id="GO:0051301">
    <property type="term" value="P:cell division"/>
    <property type="evidence" value="ECO:0007669"/>
    <property type="project" value="UniProtKB-KW"/>
</dbReference>
<keyword evidence="8" id="KW-0227">DNA damage</keyword>
<evidence type="ECO:0000256" key="16">
    <source>
        <dbReference type="ARBA" id="ARBA00032491"/>
    </source>
</evidence>
<gene>
    <name evidence="18" type="ORF">VNO80_26398</name>
</gene>
<keyword evidence="5" id="KW-0132">Cell division</keyword>
<reference evidence="18 19" key="1">
    <citation type="submission" date="2024-01" db="EMBL/GenBank/DDBJ databases">
        <title>The genomes of 5 underutilized Papilionoideae crops provide insights into root nodulation and disease resistanc.</title>
        <authorList>
            <person name="Jiang F."/>
        </authorList>
    </citation>
    <scope>NUCLEOTIDE SEQUENCE [LARGE SCALE GENOMIC DNA]</scope>
    <source>
        <strain evidence="18">JINMINGXINNONG_FW02</strain>
        <tissue evidence="18">Leaves</tissue>
    </source>
</reference>
<dbReference type="InterPro" id="IPR010358">
    <property type="entry name" value="BRE"/>
</dbReference>
<dbReference type="GO" id="GO:0006325">
    <property type="term" value="P:chromatin organization"/>
    <property type="evidence" value="ECO:0007669"/>
    <property type="project" value="UniProtKB-KW"/>
</dbReference>
<evidence type="ECO:0000256" key="13">
    <source>
        <dbReference type="ARBA" id="ARBA00023242"/>
    </source>
</evidence>
<evidence type="ECO:0000256" key="5">
    <source>
        <dbReference type="ARBA" id="ARBA00022618"/>
    </source>
</evidence>
<keyword evidence="19" id="KW-1185">Reference proteome</keyword>